<dbReference type="RefSeq" id="WP_380023498.1">
    <property type="nucleotide sequence ID" value="NZ_JBHSHC010000006.1"/>
</dbReference>
<dbReference type="EMBL" id="JBHSHC010000006">
    <property type="protein sequence ID" value="MFC4765910.1"/>
    <property type="molecule type" value="Genomic_DNA"/>
</dbReference>
<protein>
    <submittedName>
        <fullName evidence="2">Stage II sporulation protein M</fullName>
    </submittedName>
</protein>
<evidence type="ECO:0000313" key="3">
    <source>
        <dbReference type="Proteomes" id="UP001596002"/>
    </source>
</evidence>
<feature type="transmembrane region" description="Helical" evidence="1">
    <location>
        <begin position="99"/>
        <end position="122"/>
    </location>
</feature>
<comment type="caution">
    <text evidence="2">The sequence shown here is derived from an EMBL/GenBank/DDBJ whole genome shotgun (WGS) entry which is preliminary data.</text>
</comment>
<feature type="transmembrane region" description="Helical" evidence="1">
    <location>
        <begin position="167"/>
        <end position="194"/>
    </location>
</feature>
<sequence length="196" mass="21685">MRSISVIKENRGYVWFAFSLFVVGLLIGLVFFEPLHGFLKQYLRHLEQIAAEAKGDHLDLSLLLFKNNLTVSLVLLGSGVFLSILSIHLLVINGMVVGYALALMGQMGQAPVWALILFGILPHGVLEIPAFLIAGAMGIKLGYMWLRPMVGKTRWESFRYAFKEALLALPVIALLLVAAAAIEGFVTPVLLTWYMK</sequence>
<dbReference type="PANTHER" id="PTHR35337">
    <property type="entry name" value="SLR1478 PROTEIN"/>
    <property type="match status" value="1"/>
</dbReference>
<reference evidence="3" key="1">
    <citation type="journal article" date="2019" name="Int. J. Syst. Evol. Microbiol.">
        <title>The Global Catalogue of Microorganisms (GCM) 10K type strain sequencing project: providing services to taxonomists for standard genome sequencing and annotation.</title>
        <authorList>
            <consortium name="The Broad Institute Genomics Platform"/>
            <consortium name="The Broad Institute Genome Sequencing Center for Infectious Disease"/>
            <person name="Wu L."/>
            <person name="Ma J."/>
        </authorList>
    </citation>
    <scope>NUCLEOTIDE SEQUENCE [LARGE SCALE GENOMIC DNA]</scope>
    <source>
        <strain evidence="3">WYCCWR 12678</strain>
    </source>
</reference>
<feature type="transmembrane region" description="Helical" evidence="1">
    <location>
        <begin position="12"/>
        <end position="32"/>
    </location>
</feature>
<keyword evidence="1" id="KW-1133">Transmembrane helix</keyword>
<accession>A0ABV9PVV2</accession>
<organism evidence="2 3">
    <name type="scientific">Effusibacillus consociatus</name>
    <dbReference type="NCBI Taxonomy" id="1117041"/>
    <lineage>
        <taxon>Bacteria</taxon>
        <taxon>Bacillati</taxon>
        <taxon>Bacillota</taxon>
        <taxon>Bacilli</taxon>
        <taxon>Bacillales</taxon>
        <taxon>Alicyclobacillaceae</taxon>
        <taxon>Effusibacillus</taxon>
    </lineage>
</organism>
<evidence type="ECO:0000256" key="1">
    <source>
        <dbReference type="SAM" id="Phobius"/>
    </source>
</evidence>
<dbReference type="Pfam" id="PF01944">
    <property type="entry name" value="SpoIIM"/>
    <property type="match status" value="1"/>
</dbReference>
<name>A0ABV9PVV2_9BACL</name>
<proteinExistence type="predicted"/>
<feature type="transmembrane region" description="Helical" evidence="1">
    <location>
        <begin position="69"/>
        <end position="92"/>
    </location>
</feature>
<dbReference type="Proteomes" id="UP001596002">
    <property type="component" value="Unassembled WGS sequence"/>
</dbReference>
<keyword evidence="3" id="KW-1185">Reference proteome</keyword>
<dbReference type="InterPro" id="IPR002798">
    <property type="entry name" value="SpoIIM-like"/>
</dbReference>
<feature type="transmembrane region" description="Helical" evidence="1">
    <location>
        <begin position="128"/>
        <end position="146"/>
    </location>
</feature>
<gene>
    <name evidence="2" type="ORF">ACFO8Q_00620</name>
</gene>
<keyword evidence="1" id="KW-0812">Transmembrane</keyword>
<evidence type="ECO:0000313" key="2">
    <source>
        <dbReference type="EMBL" id="MFC4765910.1"/>
    </source>
</evidence>
<dbReference type="PANTHER" id="PTHR35337:SF1">
    <property type="entry name" value="SLR1478 PROTEIN"/>
    <property type="match status" value="1"/>
</dbReference>
<keyword evidence="1" id="KW-0472">Membrane</keyword>